<name>A0ABR6IYR2_9HYPH</name>
<sequence length="113" mass="12721">MPKPIRGPAVREGFFSKEEFRYDPDKDIFLCPGDQVLSPRHYGKSRDNVKIDYTNRAACKACHLRERCTKSFRRVSRLENEAVLDRMAARPGPTFSTGGARASSIRSARSSNG</sequence>
<organism evidence="2 3">
    <name type="scientific">Rhizobium mongolense</name>
    <dbReference type="NCBI Taxonomy" id="57676"/>
    <lineage>
        <taxon>Bacteria</taxon>
        <taxon>Pseudomonadati</taxon>
        <taxon>Pseudomonadota</taxon>
        <taxon>Alphaproteobacteria</taxon>
        <taxon>Hyphomicrobiales</taxon>
        <taxon>Rhizobiaceae</taxon>
        <taxon>Rhizobium/Agrobacterium group</taxon>
        <taxon>Rhizobium</taxon>
    </lineage>
</organism>
<keyword evidence="3" id="KW-1185">Reference proteome</keyword>
<feature type="compositionally biased region" description="Low complexity" evidence="1">
    <location>
        <begin position="100"/>
        <end position="113"/>
    </location>
</feature>
<comment type="caution">
    <text evidence="2">The sequence shown here is derived from an EMBL/GenBank/DDBJ whole genome shotgun (WGS) entry which is preliminary data.</text>
</comment>
<dbReference type="EMBL" id="JACIFX010000014">
    <property type="protein sequence ID" value="MBB4232579.1"/>
    <property type="molecule type" value="Genomic_DNA"/>
</dbReference>
<dbReference type="Proteomes" id="UP000551353">
    <property type="component" value="Unassembled WGS sequence"/>
</dbReference>
<gene>
    <name evidence="2" type="ORF">GGD56_006476</name>
</gene>
<reference evidence="2 3" key="1">
    <citation type="submission" date="2020-08" db="EMBL/GenBank/DDBJ databases">
        <title>Genomic Encyclopedia of Type Strains, Phase IV (KMG-V): Genome sequencing to study the core and pangenomes of soil and plant-associated prokaryotes.</title>
        <authorList>
            <person name="Whitman W."/>
        </authorList>
    </citation>
    <scope>NUCLEOTIDE SEQUENCE [LARGE SCALE GENOMIC DNA]</scope>
    <source>
        <strain evidence="2 3">SEMIA 4087</strain>
    </source>
</reference>
<evidence type="ECO:0000313" key="3">
    <source>
        <dbReference type="Proteomes" id="UP000551353"/>
    </source>
</evidence>
<protein>
    <recommendedName>
        <fullName evidence="4">Transposase DDE domain-containing protein</fullName>
    </recommendedName>
</protein>
<dbReference type="RefSeq" id="WP_233450492.1">
    <property type="nucleotide sequence ID" value="NZ_JACIFX010000014.1"/>
</dbReference>
<proteinExistence type="predicted"/>
<evidence type="ECO:0000256" key="1">
    <source>
        <dbReference type="SAM" id="MobiDB-lite"/>
    </source>
</evidence>
<evidence type="ECO:0008006" key="4">
    <source>
        <dbReference type="Google" id="ProtNLM"/>
    </source>
</evidence>
<feature type="region of interest" description="Disordered" evidence="1">
    <location>
        <begin position="88"/>
        <end position="113"/>
    </location>
</feature>
<evidence type="ECO:0000313" key="2">
    <source>
        <dbReference type="EMBL" id="MBB4232579.1"/>
    </source>
</evidence>
<accession>A0ABR6IYR2</accession>